<protein>
    <submittedName>
        <fullName evidence="1">Uncharacterized protein</fullName>
    </submittedName>
</protein>
<gene>
    <name evidence="1" type="ORF">MAA8898_05080</name>
</gene>
<evidence type="ECO:0000313" key="1">
    <source>
        <dbReference type="EMBL" id="SMX50878.1"/>
    </source>
</evidence>
<dbReference type="Proteomes" id="UP000207598">
    <property type="component" value="Unassembled WGS sequence"/>
</dbReference>
<organism evidence="1 2">
    <name type="scientific">Maliponia aquimaris</name>
    <dbReference type="NCBI Taxonomy" id="1673631"/>
    <lineage>
        <taxon>Bacteria</taxon>
        <taxon>Pseudomonadati</taxon>
        <taxon>Pseudomonadota</taxon>
        <taxon>Alphaproteobacteria</taxon>
        <taxon>Rhodobacterales</taxon>
        <taxon>Paracoccaceae</taxon>
        <taxon>Maliponia</taxon>
    </lineage>
</organism>
<dbReference type="AlphaFoldDB" id="A0A238L7A0"/>
<evidence type="ECO:0000313" key="2">
    <source>
        <dbReference type="Proteomes" id="UP000207598"/>
    </source>
</evidence>
<sequence length="165" mass="17785">MTGAAFGACPDLPGAEASGPVILFDVVDAEQPQDPPLLRIYADGQLRVRLRGDVLDGGMSREALATLLHDIVVTGKLAEIDGSAIREALTQVDQTPQKDGTIRLGGVMADAPTSFLRVDLPDCRFDVQVFGSALSARQHPDVAPLQRFRQIEVQLLEIVTQVQTR</sequence>
<dbReference type="EMBL" id="FXYF01000031">
    <property type="protein sequence ID" value="SMX50878.1"/>
    <property type="molecule type" value="Genomic_DNA"/>
</dbReference>
<reference evidence="1 2" key="1">
    <citation type="submission" date="2017-05" db="EMBL/GenBank/DDBJ databases">
        <authorList>
            <person name="Song R."/>
            <person name="Chenine A.L."/>
            <person name="Ruprecht R.M."/>
        </authorList>
    </citation>
    <scope>NUCLEOTIDE SEQUENCE [LARGE SCALE GENOMIC DNA]</scope>
    <source>
        <strain evidence="1 2">CECT 8898</strain>
    </source>
</reference>
<accession>A0A238L7A0</accession>
<keyword evidence="2" id="KW-1185">Reference proteome</keyword>
<name>A0A238L7A0_9RHOB</name>
<proteinExistence type="predicted"/>